<evidence type="ECO:0000313" key="1">
    <source>
        <dbReference type="EMBL" id="CAF4756345.1"/>
    </source>
</evidence>
<protein>
    <submittedName>
        <fullName evidence="1">Uncharacterized protein</fullName>
    </submittedName>
</protein>
<sequence>MYEPNHNPKQALDWTPQGKRKHDRLKQFWRRSVVAEERPIGLTRSEVKWTHSAPSREYRKITQVKSYCIRPDARSSKDLSPVFDSWTEYYCIYFYYET</sequence>
<gene>
    <name evidence="1" type="ORF">PMACD_LOCUS1019</name>
</gene>
<name>A0A821LSR8_9NEOP</name>
<organism evidence="1 2">
    <name type="scientific">Pieris macdunnoughi</name>
    <dbReference type="NCBI Taxonomy" id="345717"/>
    <lineage>
        <taxon>Eukaryota</taxon>
        <taxon>Metazoa</taxon>
        <taxon>Ecdysozoa</taxon>
        <taxon>Arthropoda</taxon>
        <taxon>Hexapoda</taxon>
        <taxon>Insecta</taxon>
        <taxon>Pterygota</taxon>
        <taxon>Neoptera</taxon>
        <taxon>Endopterygota</taxon>
        <taxon>Lepidoptera</taxon>
        <taxon>Glossata</taxon>
        <taxon>Ditrysia</taxon>
        <taxon>Papilionoidea</taxon>
        <taxon>Pieridae</taxon>
        <taxon>Pierinae</taxon>
        <taxon>Pieris</taxon>
    </lineage>
</organism>
<proteinExistence type="predicted"/>
<accession>A0A821LSR8</accession>
<comment type="caution">
    <text evidence="1">The sequence shown here is derived from an EMBL/GenBank/DDBJ whole genome shotgun (WGS) entry which is preliminary data.</text>
</comment>
<dbReference type="EMBL" id="CAJOBZ010000002">
    <property type="protein sequence ID" value="CAF4756345.1"/>
    <property type="molecule type" value="Genomic_DNA"/>
</dbReference>
<evidence type="ECO:0000313" key="2">
    <source>
        <dbReference type="Proteomes" id="UP000663880"/>
    </source>
</evidence>
<reference evidence="1" key="1">
    <citation type="submission" date="2021-02" db="EMBL/GenBank/DDBJ databases">
        <authorList>
            <person name="Steward A R."/>
        </authorList>
    </citation>
    <scope>NUCLEOTIDE SEQUENCE</scope>
</reference>
<dbReference type="AlphaFoldDB" id="A0A821LSR8"/>
<keyword evidence="2" id="KW-1185">Reference proteome</keyword>
<dbReference type="Proteomes" id="UP000663880">
    <property type="component" value="Unassembled WGS sequence"/>
</dbReference>